<gene>
    <name evidence="1" type="ORF">PENTCL1PPCAC_9809</name>
</gene>
<evidence type="ECO:0000313" key="2">
    <source>
        <dbReference type="Proteomes" id="UP001432027"/>
    </source>
</evidence>
<name>A0AAV5SXK2_9BILA</name>
<dbReference type="AlphaFoldDB" id="A0AAV5SXK2"/>
<reference evidence="1" key="1">
    <citation type="submission" date="2023-10" db="EMBL/GenBank/DDBJ databases">
        <title>Genome assembly of Pristionchus species.</title>
        <authorList>
            <person name="Yoshida K."/>
            <person name="Sommer R.J."/>
        </authorList>
    </citation>
    <scope>NUCLEOTIDE SEQUENCE</scope>
    <source>
        <strain evidence="1">RS0144</strain>
    </source>
</reference>
<organism evidence="1 2">
    <name type="scientific">Pristionchus entomophagus</name>
    <dbReference type="NCBI Taxonomy" id="358040"/>
    <lineage>
        <taxon>Eukaryota</taxon>
        <taxon>Metazoa</taxon>
        <taxon>Ecdysozoa</taxon>
        <taxon>Nematoda</taxon>
        <taxon>Chromadorea</taxon>
        <taxon>Rhabditida</taxon>
        <taxon>Rhabditina</taxon>
        <taxon>Diplogasteromorpha</taxon>
        <taxon>Diplogasteroidea</taxon>
        <taxon>Neodiplogasteridae</taxon>
        <taxon>Pristionchus</taxon>
    </lineage>
</organism>
<comment type="caution">
    <text evidence="1">The sequence shown here is derived from an EMBL/GenBank/DDBJ whole genome shotgun (WGS) entry which is preliminary data.</text>
</comment>
<proteinExistence type="predicted"/>
<accession>A0AAV5SXK2</accession>
<dbReference type="Proteomes" id="UP001432027">
    <property type="component" value="Unassembled WGS sequence"/>
</dbReference>
<dbReference type="EMBL" id="BTSX01000003">
    <property type="protein sequence ID" value="GMS87634.1"/>
    <property type="molecule type" value="Genomic_DNA"/>
</dbReference>
<feature type="non-terminal residue" evidence="1">
    <location>
        <position position="1"/>
    </location>
</feature>
<sequence length="190" mass="21589">LSTSSKQPVETQIVFRTFLLATTTAEDSCETITDATKKTNCAKNEAKEDQAIHDCQRFEEILGISVKVQGLVLYRRIECHVISKSQCIVVLGNIVIVLDEIILITKLHVRIHIIGDTPVHRIVVHERRFDGIPVFRWSPSVDKICEITRIDTTHPLFILVLFKFMKSEDKKHIVGVICVHGIVILIEVRL</sequence>
<protein>
    <submittedName>
        <fullName evidence="1">Uncharacterized protein</fullName>
    </submittedName>
</protein>
<keyword evidence="2" id="KW-1185">Reference proteome</keyword>
<feature type="non-terminal residue" evidence="1">
    <location>
        <position position="190"/>
    </location>
</feature>
<evidence type="ECO:0000313" key="1">
    <source>
        <dbReference type="EMBL" id="GMS87634.1"/>
    </source>
</evidence>